<comment type="similarity">
    <text evidence="2">Belongs to the TMEM19 family.</text>
</comment>
<evidence type="ECO:0000256" key="2">
    <source>
        <dbReference type="ARBA" id="ARBA00009012"/>
    </source>
</evidence>
<keyword evidence="8" id="KW-1185">Reference proteome</keyword>
<evidence type="ECO:0000256" key="5">
    <source>
        <dbReference type="ARBA" id="ARBA00023136"/>
    </source>
</evidence>
<dbReference type="InterPro" id="IPR002794">
    <property type="entry name" value="DUF92_TMEM19"/>
</dbReference>
<dbReference type="Proteomes" id="UP000281498">
    <property type="component" value="Unassembled WGS sequence"/>
</dbReference>
<feature type="transmembrane region" description="Helical" evidence="6">
    <location>
        <begin position="194"/>
        <end position="215"/>
    </location>
</feature>
<feature type="transmembrane region" description="Helical" evidence="6">
    <location>
        <begin position="6"/>
        <end position="23"/>
    </location>
</feature>
<protein>
    <recommendedName>
        <fullName evidence="9">DUF92 domain-containing protein</fullName>
    </recommendedName>
</protein>
<keyword evidence="5 6" id="KW-0472">Membrane</keyword>
<evidence type="ECO:0000313" key="7">
    <source>
        <dbReference type="EMBL" id="RKL68724.1"/>
    </source>
</evidence>
<organism evidence="7 8">
    <name type="scientific">Salipaludibacillus neizhouensis</name>
    <dbReference type="NCBI Taxonomy" id="885475"/>
    <lineage>
        <taxon>Bacteria</taxon>
        <taxon>Bacillati</taxon>
        <taxon>Bacillota</taxon>
        <taxon>Bacilli</taxon>
        <taxon>Bacillales</taxon>
        <taxon>Bacillaceae</taxon>
    </lineage>
</organism>
<name>A0A3A9K6S8_9BACI</name>
<feature type="transmembrane region" description="Helical" evidence="6">
    <location>
        <begin position="167"/>
        <end position="188"/>
    </location>
</feature>
<evidence type="ECO:0000256" key="4">
    <source>
        <dbReference type="ARBA" id="ARBA00022989"/>
    </source>
</evidence>
<dbReference type="PANTHER" id="PTHR13353">
    <property type="entry name" value="TRANSMEMBRANE PROTEIN 19"/>
    <property type="match status" value="1"/>
</dbReference>
<gene>
    <name evidence="7" type="ORF">CR203_01355</name>
</gene>
<sequence>MPPSQTIQFFFITGVCLLAIISYKKKSLNRSGAFASVLIGAIISLGLSLYGLVLLASFFLTSTILGKKIEGRQNTGRNSIPFEEKGETRDASQVFANGGVSAILALLFLITKETFLITAFIGSLAAATSDTWASTIGKTSKQTPRVIFTNRKVLVGQSGGTTALGNIAGILGSTVIVIIAFSMQGMIVDFFFPWWIALFLIFAGYLGQVIDAMAGSKFQGLYKCRTCGELTERRRHCDQATILVKGYSWITNDRVNDLCTLSGAVIGGIIGYIYFL</sequence>
<evidence type="ECO:0000313" key="8">
    <source>
        <dbReference type="Proteomes" id="UP000281498"/>
    </source>
</evidence>
<evidence type="ECO:0000256" key="6">
    <source>
        <dbReference type="SAM" id="Phobius"/>
    </source>
</evidence>
<dbReference type="GO" id="GO:0016020">
    <property type="term" value="C:membrane"/>
    <property type="evidence" value="ECO:0007669"/>
    <property type="project" value="UniProtKB-SubCell"/>
</dbReference>
<dbReference type="OrthoDB" id="9808500at2"/>
<keyword evidence="4 6" id="KW-1133">Transmembrane helix</keyword>
<comment type="subcellular location">
    <subcellularLocation>
        <location evidence="1">Membrane</location>
        <topology evidence="1">Multi-pass membrane protein</topology>
    </subcellularLocation>
</comment>
<reference evidence="7 8" key="1">
    <citation type="submission" date="2017-10" db="EMBL/GenBank/DDBJ databases">
        <title>Bacillus sp. nov., a halophilic bacterium isolated from a Keqin Lake.</title>
        <authorList>
            <person name="Wang H."/>
        </authorList>
    </citation>
    <scope>NUCLEOTIDE SEQUENCE [LARGE SCALE GENOMIC DNA]</scope>
    <source>
        <strain evidence="7 8">KCTC 13187</strain>
    </source>
</reference>
<feature type="transmembrane region" description="Helical" evidence="6">
    <location>
        <begin position="91"/>
        <end position="110"/>
    </location>
</feature>
<proteinExistence type="inferred from homology"/>
<dbReference type="AlphaFoldDB" id="A0A3A9K6S8"/>
<evidence type="ECO:0008006" key="9">
    <source>
        <dbReference type="Google" id="ProtNLM"/>
    </source>
</evidence>
<keyword evidence="3 6" id="KW-0812">Transmembrane</keyword>
<feature type="transmembrane region" description="Helical" evidence="6">
    <location>
        <begin position="35"/>
        <end position="60"/>
    </location>
</feature>
<dbReference type="EMBL" id="PDOE01000001">
    <property type="protein sequence ID" value="RKL68724.1"/>
    <property type="molecule type" value="Genomic_DNA"/>
</dbReference>
<dbReference type="Pfam" id="PF01940">
    <property type="entry name" value="DUF92"/>
    <property type="match status" value="1"/>
</dbReference>
<evidence type="ECO:0000256" key="1">
    <source>
        <dbReference type="ARBA" id="ARBA00004141"/>
    </source>
</evidence>
<accession>A0A3A9K6S8</accession>
<evidence type="ECO:0000256" key="3">
    <source>
        <dbReference type="ARBA" id="ARBA00022692"/>
    </source>
</evidence>
<dbReference type="PANTHER" id="PTHR13353:SF5">
    <property type="entry name" value="TRANSMEMBRANE PROTEIN 19"/>
    <property type="match status" value="1"/>
</dbReference>
<comment type="caution">
    <text evidence="7">The sequence shown here is derived from an EMBL/GenBank/DDBJ whole genome shotgun (WGS) entry which is preliminary data.</text>
</comment>
<dbReference type="RefSeq" id="WP_110936636.1">
    <property type="nucleotide sequence ID" value="NZ_KZ614146.1"/>
</dbReference>
<feature type="transmembrane region" description="Helical" evidence="6">
    <location>
        <begin position="255"/>
        <end position="275"/>
    </location>
</feature>